<dbReference type="Pfam" id="PF09234">
    <property type="entry name" value="DUF1963"/>
    <property type="match status" value="1"/>
</dbReference>
<gene>
    <name evidence="1" type="ORF">GCM10009838_26960</name>
</gene>
<dbReference type="SUPFAM" id="SSF103032">
    <property type="entry name" value="Hypothetical protein YwqG"/>
    <property type="match status" value="1"/>
</dbReference>
<organism evidence="1 2">
    <name type="scientific">Catenulispora subtropica</name>
    <dbReference type="NCBI Taxonomy" id="450798"/>
    <lineage>
        <taxon>Bacteria</taxon>
        <taxon>Bacillati</taxon>
        <taxon>Actinomycetota</taxon>
        <taxon>Actinomycetes</taxon>
        <taxon>Catenulisporales</taxon>
        <taxon>Catenulisporaceae</taxon>
        <taxon>Catenulispora</taxon>
    </lineage>
</organism>
<evidence type="ECO:0000313" key="1">
    <source>
        <dbReference type="EMBL" id="GAA1967340.1"/>
    </source>
</evidence>
<evidence type="ECO:0008006" key="3">
    <source>
        <dbReference type="Google" id="ProtNLM"/>
    </source>
</evidence>
<dbReference type="InterPro" id="IPR015315">
    <property type="entry name" value="DUF1963"/>
</dbReference>
<dbReference type="EMBL" id="BAAAQM010000012">
    <property type="protein sequence ID" value="GAA1967340.1"/>
    <property type="molecule type" value="Genomic_DNA"/>
</dbReference>
<dbReference type="PANTHER" id="PTHR36436:SF6">
    <property type="entry name" value="SLL5081 PROTEIN"/>
    <property type="match status" value="1"/>
</dbReference>
<dbReference type="Proteomes" id="UP001499854">
    <property type="component" value="Unassembled WGS sequence"/>
</dbReference>
<comment type="caution">
    <text evidence="1">The sequence shown here is derived from an EMBL/GenBank/DDBJ whole genome shotgun (WGS) entry which is preliminary data.</text>
</comment>
<reference evidence="1 2" key="1">
    <citation type="journal article" date="2019" name="Int. J. Syst. Evol. Microbiol.">
        <title>The Global Catalogue of Microorganisms (GCM) 10K type strain sequencing project: providing services to taxonomists for standard genome sequencing and annotation.</title>
        <authorList>
            <consortium name="The Broad Institute Genomics Platform"/>
            <consortium name="The Broad Institute Genome Sequencing Center for Infectious Disease"/>
            <person name="Wu L."/>
            <person name="Ma J."/>
        </authorList>
    </citation>
    <scope>NUCLEOTIDE SEQUENCE [LARGE SCALE GENOMIC DNA]</scope>
    <source>
        <strain evidence="1 2">JCM 16013</strain>
    </source>
</reference>
<name>A0ABN2RDA4_9ACTN</name>
<dbReference type="Gene3D" id="2.30.320.10">
    <property type="entry name" value="YwqG-like"/>
    <property type="match status" value="1"/>
</dbReference>
<protein>
    <recommendedName>
        <fullName evidence="3">DUF1963 domain-containing protein</fullName>
    </recommendedName>
</protein>
<evidence type="ECO:0000313" key="2">
    <source>
        <dbReference type="Proteomes" id="UP001499854"/>
    </source>
</evidence>
<sequence>MDISESPLAEAGRRFFSPENAKTWIGLLRPGYHLREQQAGEPLVAYLGGEPMLPGDAEWPVWEGHGPLSFVAAFDCEEVPPGQLDIPLPEAGMLLFFYFNGVGEDAVQYLDPESIRGGTRVIYVPETSDDVAPRKTPEGLEPFPRVMLTGELIATAPDNENAALVAAFGDPSGDPAADDDYTEYPTVGDADGDGFYDALTTFRRDHSPHHRVGGHSLPKAGSVEKEAAHAMFPGDDAAAKQARRELLKDLVMLIQIDSDARAAMEWGDTGRLYWLIRRQDLEAREFDKATFTWQSE</sequence>
<dbReference type="PANTHER" id="PTHR36436">
    <property type="entry name" value="SLL5081 PROTEIN"/>
    <property type="match status" value="1"/>
</dbReference>
<dbReference type="InterPro" id="IPR035948">
    <property type="entry name" value="YwqG-like_sf"/>
</dbReference>
<accession>A0ABN2RDA4</accession>
<keyword evidence="2" id="KW-1185">Reference proteome</keyword>
<proteinExistence type="predicted"/>
<dbReference type="RefSeq" id="WP_344657316.1">
    <property type="nucleotide sequence ID" value="NZ_BAAAQM010000012.1"/>
</dbReference>